<dbReference type="Pfam" id="PF00005">
    <property type="entry name" value="ABC_tran"/>
    <property type="match status" value="1"/>
</dbReference>
<dbReference type="InterPro" id="IPR017871">
    <property type="entry name" value="ABC_transporter-like_CS"/>
</dbReference>
<evidence type="ECO:0000259" key="9">
    <source>
        <dbReference type="PROSITE" id="PS50893"/>
    </source>
</evidence>
<evidence type="ECO:0000313" key="11">
    <source>
        <dbReference type="Proteomes" id="UP000681340"/>
    </source>
</evidence>
<accession>A0A919SBC1</accession>
<dbReference type="InterPro" id="IPR003593">
    <property type="entry name" value="AAA+_ATPase"/>
</dbReference>
<keyword evidence="3" id="KW-0547">Nucleotide-binding</keyword>
<protein>
    <recommendedName>
        <fullName evidence="9">ABC transporter domain-containing protein</fullName>
    </recommendedName>
</protein>
<name>A0A919SBC1_9ACTN</name>
<dbReference type="InterPro" id="IPR050086">
    <property type="entry name" value="MetN_ABC_transporter-like"/>
</dbReference>
<comment type="caution">
    <text evidence="10">The sequence shown here is derived from an EMBL/GenBank/DDBJ whole genome shotgun (WGS) entry which is preliminary data.</text>
</comment>
<dbReference type="PANTHER" id="PTHR43166:SF30">
    <property type="entry name" value="METHIONINE IMPORT ATP-BINDING PROTEIN METN"/>
    <property type="match status" value="1"/>
</dbReference>
<evidence type="ECO:0000256" key="8">
    <source>
        <dbReference type="SAM" id="MobiDB-lite"/>
    </source>
</evidence>
<keyword evidence="5" id="KW-1278">Translocase</keyword>
<dbReference type="AlphaFoldDB" id="A0A919SBC1"/>
<dbReference type="InterPro" id="IPR041701">
    <property type="entry name" value="MetN_ABC"/>
</dbReference>
<dbReference type="Gene3D" id="3.40.50.300">
    <property type="entry name" value="P-loop containing nucleotide triphosphate hydrolases"/>
    <property type="match status" value="1"/>
</dbReference>
<dbReference type="CDD" id="cd03258">
    <property type="entry name" value="ABC_MetN_methionine_transporter"/>
    <property type="match status" value="1"/>
</dbReference>
<dbReference type="GO" id="GO:0016887">
    <property type="term" value="F:ATP hydrolysis activity"/>
    <property type="evidence" value="ECO:0007669"/>
    <property type="project" value="InterPro"/>
</dbReference>
<proteinExistence type="predicted"/>
<dbReference type="Proteomes" id="UP000681340">
    <property type="component" value="Unassembled WGS sequence"/>
</dbReference>
<dbReference type="InterPro" id="IPR027417">
    <property type="entry name" value="P-loop_NTPase"/>
</dbReference>
<evidence type="ECO:0000256" key="5">
    <source>
        <dbReference type="ARBA" id="ARBA00022967"/>
    </source>
</evidence>
<dbReference type="InterPro" id="IPR003439">
    <property type="entry name" value="ABC_transporter-like_ATP-bd"/>
</dbReference>
<feature type="compositionally biased region" description="Basic and acidic residues" evidence="8">
    <location>
        <begin position="317"/>
        <end position="332"/>
    </location>
</feature>
<feature type="region of interest" description="Disordered" evidence="8">
    <location>
        <begin position="25"/>
        <end position="47"/>
    </location>
</feature>
<keyword evidence="1" id="KW-0813">Transport</keyword>
<dbReference type="PANTHER" id="PTHR43166">
    <property type="entry name" value="AMINO ACID IMPORT ATP-BINDING PROTEIN"/>
    <property type="match status" value="1"/>
</dbReference>
<dbReference type="EMBL" id="BOQL01000026">
    <property type="protein sequence ID" value="GIM69208.1"/>
    <property type="molecule type" value="Genomic_DNA"/>
</dbReference>
<evidence type="ECO:0000256" key="4">
    <source>
        <dbReference type="ARBA" id="ARBA00022840"/>
    </source>
</evidence>
<evidence type="ECO:0000256" key="6">
    <source>
        <dbReference type="ARBA" id="ARBA00022970"/>
    </source>
</evidence>
<evidence type="ECO:0000256" key="2">
    <source>
        <dbReference type="ARBA" id="ARBA00022475"/>
    </source>
</evidence>
<dbReference type="GO" id="GO:0005524">
    <property type="term" value="F:ATP binding"/>
    <property type="evidence" value="ECO:0007669"/>
    <property type="project" value="UniProtKB-KW"/>
</dbReference>
<dbReference type="SUPFAM" id="SSF52540">
    <property type="entry name" value="P-loop containing nucleoside triphosphate hydrolases"/>
    <property type="match status" value="1"/>
</dbReference>
<keyword evidence="4" id="KW-0067">ATP-binding</keyword>
<feature type="region of interest" description="Disordered" evidence="8">
    <location>
        <begin position="272"/>
        <end position="334"/>
    </location>
</feature>
<keyword evidence="11" id="KW-1185">Reference proteome</keyword>
<organism evidence="10 11">
    <name type="scientific">Actinoplanes auranticolor</name>
    <dbReference type="NCBI Taxonomy" id="47988"/>
    <lineage>
        <taxon>Bacteria</taxon>
        <taxon>Bacillati</taxon>
        <taxon>Actinomycetota</taxon>
        <taxon>Actinomycetes</taxon>
        <taxon>Micromonosporales</taxon>
        <taxon>Micromonosporaceae</taxon>
        <taxon>Actinoplanes</taxon>
    </lineage>
</organism>
<dbReference type="PROSITE" id="PS50893">
    <property type="entry name" value="ABC_TRANSPORTER_2"/>
    <property type="match status" value="1"/>
</dbReference>
<evidence type="ECO:0000256" key="7">
    <source>
        <dbReference type="ARBA" id="ARBA00023136"/>
    </source>
</evidence>
<dbReference type="PROSITE" id="PS00211">
    <property type="entry name" value="ABC_TRANSPORTER_1"/>
    <property type="match status" value="1"/>
</dbReference>
<keyword evidence="2" id="KW-1003">Cell membrane</keyword>
<dbReference type="SMART" id="SM00382">
    <property type="entry name" value="AAA"/>
    <property type="match status" value="1"/>
</dbReference>
<feature type="domain" description="ABC transporter" evidence="9">
    <location>
        <begin position="54"/>
        <end position="289"/>
    </location>
</feature>
<evidence type="ECO:0000256" key="1">
    <source>
        <dbReference type="ARBA" id="ARBA00022448"/>
    </source>
</evidence>
<evidence type="ECO:0000256" key="3">
    <source>
        <dbReference type="ARBA" id="ARBA00022741"/>
    </source>
</evidence>
<keyword evidence="7" id="KW-0472">Membrane</keyword>
<keyword evidence="6" id="KW-0029">Amino-acid transport</keyword>
<sequence length="418" mass="44528">MVLPPGGRGPRPGPALARVGVDAGPVLTRSTPSRTQGLPASKPGLRAGTHDLPARYQSHRGQVRQAVTVVAKELSVARGQIFGVPGHSGAGKSTLLRCVNLLERPDAGTVVVDGVELTGPKRQPLRAARRRVGMVHQHFALLASRTAAGNVAFPLEVTGVPRTERARRVAELLDLVGLSERANAYPAQLSGGQKQRVGIARALAAGPQVLLSDEATSALDPETTRSILDLLRELNERLGLTILLITHETDVVKRICHGAAVMRDGRFTESGPVADLLRRPGSEPAHGLFPLPPAEPRPGAQPAGQERAHHAQARGRRQGDREGHRHQPREATRGWPSWRSCCTRPWSASSSPTSTRVRCRRPSECRTHAAECQGCVALPVLTLPTRAAGCRAIWLSPRSGAPASCSSRSASVSCIRCG</sequence>
<feature type="compositionally biased region" description="Polar residues" evidence="8">
    <location>
        <begin position="28"/>
        <end position="38"/>
    </location>
</feature>
<reference evidence="10" key="1">
    <citation type="submission" date="2021-03" db="EMBL/GenBank/DDBJ databases">
        <title>Whole genome shotgun sequence of Actinoplanes auranticolor NBRC 12245.</title>
        <authorList>
            <person name="Komaki H."/>
            <person name="Tamura T."/>
        </authorList>
    </citation>
    <scope>NUCLEOTIDE SEQUENCE</scope>
    <source>
        <strain evidence="10">NBRC 12245</strain>
    </source>
</reference>
<dbReference type="GO" id="GO:0006865">
    <property type="term" value="P:amino acid transport"/>
    <property type="evidence" value="ECO:0007669"/>
    <property type="project" value="UniProtKB-KW"/>
</dbReference>
<gene>
    <name evidence="10" type="ORF">Aau02nite_35150</name>
</gene>
<evidence type="ECO:0000313" key="10">
    <source>
        <dbReference type="EMBL" id="GIM69208.1"/>
    </source>
</evidence>